<name>A0A356LCP8_9BURK</name>
<comment type="similarity">
    <text evidence="7">Belongs to the binding-protein-dependent transport system permease family.</text>
</comment>
<dbReference type="AlphaFoldDB" id="A0A356LCP8"/>
<evidence type="ECO:0000313" key="10">
    <source>
        <dbReference type="Proteomes" id="UP000264036"/>
    </source>
</evidence>
<dbReference type="SUPFAM" id="SSF161098">
    <property type="entry name" value="MetI-like"/>
    <property type="match status" value="1"/>
</dbReference>
<keyword evidence="5 7" id="KW-1133">Transmembrane helix</keyword>
<protein>
    <submittedName>
        <fullName evidence="9">ABC transporter permease</fullName>
    </submittedName>
</protein>
<feature type="transmembrane region" description="Helical" evidence="7">
    <location>
        <begin position="184"/>
        <end position="209"/>
    </location>
</feature>
<dbReference type="Pfam" id="PF00528">
    <property type="entry name" value="BPD_transp_1"/>
    <property type="match status" value="1"/>
</dbReference>
<accession>A0A356LCP8</accession>
<evidence type="ECO:0000256" key="6">
    <source>
        <dbReference type="ARBA" id="ARBA00023136"/>
    </source>
</evidence>
<organism evidence="9 10">
    <name type="scientific">Advenella kashmirensis</name>
    <dbReference type="NCBI Taxonomy" id="310575"/>
    <lineage>
        <taxon>Bacteria</taxon>
        <taxon>Pseudomonadati</taxon>
        <taxon>Pseudomonadota</taxon>
        <taxon>Betaproteobacteria</taxon>
        <taxon>Burkholderiales</taxon>
        <taxon>Alcaligenaceae</taxon>
    </lineage>
</organism>
<evidence type="ECO:0000256" key="7">
    <source>
        <dbReference type="RuleBase" id="RU363032"/>
    </source>
</evidence>
<reference evidence="9 10" key="1">
    <citation type="journal article" date="2018" name="Nat. Biotechnol.">
        <title>A standardized bacterial taxonomy based on genome phylogeny substantially revises the tree of life.</title>
        <authorList>
            <person name="Parks D.H."/>
            <person name="Chuvochina M."/>
            <person name="Waite D.W."/>
            <person name="Rinke C."/>
            <person name="Skarshewski A."/>
            <person name="Chaumeil P.A."/>
            <person name="Hugenholtz P."/>
        </authorList>
    </citation>
    <scope>NUCLEOTIDE SEQUENCE [LARGE SCALE GENOMIC DNA]</scope>
    <source>
        <strain evidence="9">UBA10707</strain>
    </source>
</reference>
<evidence type="ECO:0000256" key="5">
    <source>
        <dbReference type="ARBA" id="ARBA00022989"/>
    </source>
</evidence>
<dbReference type="InterPro" id="IPR035906">
    <property type="entry name" value="MetI-like_sf"/>
</dbReference>
<dbReference type="PROSITE" id="PS50928">
    <property type="entry name" value="ABC_TM1"/>
    <property type="match status" value="1"/>
</dbReference>
<dbReference type="Proteomes" id="UP000264036">
    <property type="component" value="Unassembled WGS sequence"/>
</dbReference>
<dbReference type="PANTHER" id="PTHR32243:SF18">
    <property type="entry name" value="INNER MEMBRANE ABC TRANSPORTER PERMEASE PROTEIN YCJP"/>
    <property type="match status" value="1"/>
</dbReference>
<evidence type="ECO:0000259" key="8">
    <source>
        <dbReference type="PROSITE" id="PS50928"/>
    </source>
</evidence>
<evidence type="ECO:0000256" key="4">
    <source>
        <dbReference type="ARBA" id="ARBA00022692"/>
    </source>
</evidence>
<evidence type="ECO:0000313" key="9">
    <source>
        <dbReference type="EMBL" id="HBP28694.1"/>
    </source>
</evidence>
<dbReference type="Gene3D" id="1.10.3720.10">
    <property type="entry name" value="MetI-like"/>
    <property type="match status" value="1"/>
</dbReference>
<keyword evidence="2 7" id="KW-0813">Transport</keyword>
<proteinExistence type="inferred from homology"/>
<keyword evidence="4 7" id="KW-0812">Transmembrane</keyword>
<dbReference type="InterPro" id="IPR000515">
    <property type="entry name" value="MetI-like"/>
</dbReference>
<gene>
    <name evidence="9" type="ORF">DD666_04690</name>
</gene>
<feature type="domain" description="ABC transmembrane type-1" evidence="8">
    <location>
        <begin position="72"/>
        <end position="263"/>
    </location>
</feature>
<dbReference type="GO" id="GO:0005886">
    <property type="term" value="C:plasma membrane"/>
    <property type="evidence" value="ECO:0007669"/>
    <property type="project" value="UniProtKB-SubCell"/>
</dbReference>
<feature type="transmembrane region" description="Helical" evidence="7">
    <location>
        <begin position="107"/>
        <end position="128"/>
    </location>
</feature>
<evidence type="ECO:0000256" key="3">
    <source>
        <dbReference type="ARBA" id="ARBA00022475"/>
    </source>
</evidence>
<dbReference type="GO" id="GO:0055085">
    <property type="term" value="P:transmembrane transport"/>
    <property type="evidence" value="ECO:0007669"/>
    <property type="project" value="InterPro"/>
</dbReference>
<feature type="transmembrane region" description="Helical" evidence="7">
    <location>
        <begin position="244"/>
        <end position="263"/>
    </location>
</feature>
<evidence type="ECO:0000256" key="2">
    <source>
        <dbReference type="ARBA" id="ARBA00022448"/>
    </source>
</evidence>
<dbReference type="EMBL" id="DOEK01000008">
    <property type="protein sequence ID" value="HBP28694.1"/>
    <property type="molecule type" value="Genomic_DNA"/>
</dbReference>
<comment type="subcellular location">
    <subcellularLocation>
        <location evidence="1 7">Cell membrane</location>
        <topology evidence="1 7">Multi-pass membrane protein</topology>
    </subcellularLocation>
</comment>
<dbReference type="PANTHER" id="PTHR32243">
    <property type="entry name" value="MALTOSE TRANSPORT SYSTEM PERMEASE-RELATED"/>
    <property type="match status" value="1"/>
</dbReference>
<feature type="transmembrane region" description="Helical" evidence="7">
    <location>
        <begin position="140"/>
        <end position="159"/>
    </location>
</feature>
<comment type="caution">
    <text evidence="9">The sequence shown here is derived from an EMBL/GenBank/DDBJ whole genome shotgun (WGS) entry which is preliminary data.</text>
</comment>
<sequence>MRKQLREARLILLGIPIFLWAVIPIYHMTVIALTPPETAFTGALWPENLSLQNFVTVFTQGHYYLRSFWMQMFNSVVVAVAVALGTVMIATTSAFAISRLRLRGGRVVLNISLLTYLIPSAFLAIPMYKTMGNYGLLDNRLSLIFSMLALASPYAIWIMKQAADKLPYELDEAARMDGATAWQIFRLVYLPLMTPTIVAIGTYALLLAWNEYLYAFLLLSSEKNITLAVGMGIFTTVDDAPWNLLMATGIIYSLPPAAIYYTFRRYMVSGLTAGSVKS</sequence>
<dbReference type="InterPro" id="IPR050901">
    <property type="entry name" value="BP-dep_ABC_trans_perm"/>
</dbReference>
<keyword evidence="3" id="KW-1003">Cell membrane</keyword>
<feature type="transmembrane region" description="Helical" evidence="7">
    <location>
        <begin position="12"/>
        <end position="33"/>
    </location>
</feature>
<keyword evidence="6 7" id="KW-0472">Membrane</keyword>
<feature type="transmembrane region" description="Helical" evidence="7">
    <location>
        <begin position="72"/>
        <end position="95"/>
    </location>
</feature>
<evidence type="ECO:0000256" key="1">
    <source>
        <dbReference type="ARBA" id="ARBA00004651"/>
    </source>
</evidence>
<dbReference type="CDD" id="cd06261">
    <property type="entry name" value="TM_PBP2"/>
    <property type="match status" value="1"/>
</dbReference>